<evidence type="ECO:0000313" key="2">
    <source>
        <dbReference type="EMBL" id="MBO1079692.1"/>
    </source>
</evidence>
<keyword evidence="3" id="KW-1185">Reference proteome</keyword>
<keyword evidence="1" id="KW-0812">Transmembrane</keyword>
<organism evidence="2 3">
    <name type="scientific">Roseomonas haemaphysalidis</name>
    <dbReference type="NCBI Taxonomy" id="2768162"/>
    <lineage>
        <taxon>Bacteria</taxon>
        <taxon>Pseudomonadati</taxon>
        <taxon>Pseudomonadota</taxon>
        <taxon>Alphaproteobacteria</taxon>
        <taxon>Acetobacterales</taxon>
        <taxon>Roseomonadaceae</taxon>
        <taxon>Roseomonas</taxon>
    </lineage>
</organism>
<proteinExistence type="predicted"/>
<name>A0ABS3KQI5_9PROT</name>
<comment type="caution">
    <text evidence="2">The sequence shown here is derived from an EMBL/GenBank/DDBJ whole genome shotgun (WGS) entry which is preliminary data.</text>
</comment>
<dbReference type="EMBL" id="JACTNG010000005">
    <property type="protein sequence ID" value="MBO1079692.1"/>
    <property type="molecule type" value="Genomic_DNA"/>
</dbReference>
<evidence type="ECO:0000256" key="1">
    <source>
        <dbReference type="SAM" id="Phobius"/>
    </source>
</evidence>
<keyword evidence="1" id="KW-0472">Membrane</keyword>
<accession>A0ABS3KQI5</accession>
<dbReference type="Proteomes" id="UP001518989">
    <property type="component" value="Unassembled WGS sequence"/>
</dbReference>
<protein>
    <submittedName>
        <fullName evidence="2">Uncharacterized protein</fullName>
    </submittedName>
</protein>
<keyword evidence="1" id="KW-1133">Transmembrane helix</keyword>
<sequence>MNGFTPLRGLLLALLALPLPFALLFNLIGGAQRPILGVLLGLAGVVLALRALRRGRPKHAAILVGVGTALLAALACNAPALAALVFGGMAFFGTRLLYEGVPEAPAEMPARPDPLAVPRSRLATLASAPPRLRPAVVSLNELLGELDQRADPLPEARRFLVVQLDGLERIAQKLRDGAVPPAALDDLVEEMASASAALRGRLRAEQQDALEIQVKVLSDRLRQEGFA</sequence>
<feature type="transmembrane region" description="Helical" evidence="1">
    <location>
        <begin position="34"/>
        <end position="52"/>
    </location>
</feature>
<feature type="transmembrane region" description="Helical" evidence="1">
    <location>
        <begin position="59"/>
        <end position="75"/>
    </location>
</feature>
<dbReference type="RefSeq" id="WP_207417369.1">
    <property type="nucleotide sequence ID" value="NZ_CP061177.1"/>
</dbReference>
<gene>
    <name evidence="2" type="ORF">IAI61_11680</name>
</gene>
<reference evidence="2 3" key="1">
    <citation type="submission" date="2020-09" db="EMBL/GenBank/DDBJ databases">
        <title>Roseomonas.</title>
        <authorList>
            <person name="Zhu W."/>
        </authorList>
    </citation>
    <scope>NUCLEOTIDE SEQUENCE [LARGE SCALE GENOMIC DNA]</scope>
    <source>
        <strain evidence="2 3">573</strain>
    </source>
</reference>
<evidence type="ECO:0000313" key="3">
    <source>
        <dbReference type="Proteomes" id="UP001518989"/>
    </source>
</evidence>